<dbReference type="STRING" id="610130.Closa_0994"/>
<dbReference type="Pfam" id="PF01408">
    <property type="entry name" value="GFO_IDH_MocA"/>
    <property type="match status" value="1"/>
</dbReference>
<evidence type="ECO:0000313" key="5">
    <source>
        <dbReference type="Proteomes" id="UP000001662"/>
    </source>
</evidence>
<name>D9R6V6_LACSW</name>
<dbReference type="KEGG" id="csh:Closa_0994"/>
<dbReference type="HOGENOM" id="CLU_023194_4_2_9"/>
<organism evidence="4 5">
    <name type="scientific">Lacrimispora saccharolytica (strain ATCC 35040 / DSM 2544 / NRCC 2533 / WM1)</name>
    <name type="common">Clostridium saccharolyticum</name>
    <dbReference type="NCBI Taxonomy" id="610130"/>
    <lineage>
        <taxon>Bacteria</taxon>
        <taxon>Bacillati</taxon>
        <taxon>Bacillota</taxon>
        <taxon>Clostridia</taxon>
        <taxon>Lachnospirales</taxon>
        <taxon>Lachnospiraceae</taxon>
        <taxon>Lacrimispora</taxon>
    </lineage>
</organism>
<dbReference type="Proteomes" id="UP000001662">
    <property type="component" value="Chromosome"/>
</dbReference>
<protein>
    <submittedName>
        <fullName evidence="4">Oxidoreductase domain protein</fullName>
    </submittedName>
</protein>
<dbReference type="GO" id="GO:0000166">
    <property type="term" value="F:nucleotide binding"/>
    <property type="evidence" value="ECO:0007669"/>
    <property type="project" value="InterPro"/>
</dbReference>
<reference evidence="4" key="1">
    <citation type="submission" date="2010-07" db="EMBL/GenBank/DDBJ databases">
        <title>Complete sequence of Clostridium saccharolyticum WM1.</title>
        <authorList>
            <consortium name="US DOE Joint Genome Institute"/>
            <person name="Lucas S."/>
            <person name="Copeland A."/>
            <person name="Lapidus A."/>
            <person name="Cheng J.-F."/>
            <person name="Bruce D."/>
            <person name="Goodwin L."/>
            <person name="Pitluck S."/>
            <person name="Chertkov O."/>
            <person name="Detter J.C."/>
            <person name="Han C."/>
            <person name="Tapia R."/>
            <person name="Land M."/>
            <person name="Hauser L."/>
            <person name="Chang Y.-J."/>
            <person name="Jeffries C."/>
            <person name="Kyrpides N."/>
            <person name="Ivanova N."/>
            <person name="Mikhailova N."/>
            <person name="Mouttaki H."/>
            <person name="Lin L."/>
            <person name="Zhou J."/>
            <person name="Hemme C.L."/>
            <person name="Woyke T."/>
        </authorList>
    </citation>
    <scope>NUCLEOTIDE SEQUENCE [LARGE SCALE GENOMIC DNA]</scope>
    <source>
        <strain evidence="4">WM1</strain>
    </source>
</reference>
<dbReference type="PANTHER" id="PTHR43377:SF2">
    <property type="entry name" value="BINDING ROSSMANN FOLD OXIDOREDUCTASE, PUTATIVE (AFU_ORTHOLOGUE AFUA_4G00560)-RELATED"/>
    <property type="match status" value="1"/>
</dbReference>
<dbReference type="PaxDb" id="610130-Closa_0994"/>
<dbReference type="InterPro" id="IPR000683">
    <property type="entry name" value="Gfo/Idh/MocA-like_OxRdtase_N"/>
</dbReference>
<dbReference type="EMBL" id="CP002109">
    <property type="protein sequence ID" value="ADL03612.1"/>
    <property type="molecule type" value="Genomic_DNA"/>
</dbReference>
<dbReference type="SUPFAM" id="SSF51735">
    <property type="entry name" value="NAD(P)-binding Rossmann-fold domains"/>
    <property type="match status" value="1"/>
</dbReference>
<evidence type="ECO:0000259" key="3">
    <source>
        <dbReference type="Pfam" id="PF02894"/>
    </source>
</evidence>
<evidence type="ECO:0000259" key="2">
    <source>
        <dbReference type="Pfam" id="PF01408"/>
    </source>
</evidence>
<dbReference type="Gene3D" id="3.40.50.720">
    <property type="entry name" value="NAD(P)-binding Rossmann-like Domain"/>
    <property type="match status" value="1"/>
</dbReference>
<dbReference type="PANTHER" id="PTHR43377">
    <property type="entry name" value="BILIVERDIN REDUCTASE A"/>
    <property type="match status" value="1"/>
</dbReference>
<keyword evidence="5" id="KW-1185">Reference proteome</keyword>
<dbReference type="AlphaFoldDB" id="D9R6V6"/>
<dbReference type="InterPro" id="IPR004104">
    <property type="entry name" value="Gfo/Idh/MocA-like_OxRdtase_C"/>
</dbReference>
<dbReference type="InterPro" id="IPR051450">
    <property type="entry name" value="Gfo/Idh/MocA_Oxidoreductases"/>
</dbReference>
<dbReference type="Pfam" id="PF02894">
    <property type="entry name" value="GFO_IDH_MocA_C"/>
    <property type="match status" value="1"/>
</dbReference>
<dbReference type="InterPro" id="IPR036291">
    <property type="entry name" value="NAD(P)-bd_dom_sf"/>
</dbReference>
<gene>
    <name evidence="4" type="ordered locus">Closa_0994</name>
</gene>
<proteinExistence type="inferred from homology"/>
<dbReference type="eggNOG" id="COG0673">
    <property type="taxonomic scope" value="Bacteria"/>
</dbReference>
<accession>D9R6V6</accession>
<feature type="domain" description="Gfo/Idh/MocA-like oxidoreductase C-terminal" evidence="3">
    <location>
        <begin position="156"/>
        <end position="407"/>
    </location>
</feature>
<feature type="domain" description="Gfo/Idh/MocA-like oxidoreductase N-terminal" evidence="2">
    <location>
        <begin position="20"/>
        <end position="143"/>
    </location>
</feature>
<evidence type="ECO:0000256" key="1">
    <source>
        <dbReference type="ARBA" id="ARBA00010928"/>
    </source>
</evidence>
<dbReference type="SUPFAM" id="SSF55347">
    <property type="entry name" value="Glyceraldehyde-3-phosphate dehydrogenase-like, C-terminal domain"/>
    <property type="match status" value="1"/>
</dbReference>
<evidence type="ECO:0000313" key="4">
    <source>
        <dbReference type="EMBL" id="ADL03612.1"/>
    </source>
</evidence>
<dbReference type="Gene3D" id="3.30.360.10">
    <property type="entry name" value="Dihydrodipicolinate Reductase, domain 2"/>
    <property type="match status" value="1"/>
</dbReference>
<comment type="similarity">
    <text evidence="1">Belongs to the Gfo/Idh/MocA family.</text>
</comment>
<sequence length="442" mass="49590">MGIINDRLMIVRKENHMKRITVALAGLGSRGKDTYAPVAKLLPEKMEITAIADIDETKVEEVAREYGVPRERCFSSAEEMLKEEKLADVMFIATQDRQHVGHALPALEKGYDLLLEKPVSPDLDECRELLKSASEKGRKVVVCHVLRYTPFYTKVKELIDDRVIGDVVTVMGIENVGYWHQAHSFVRGNWRNSDITSPMILQKCCHDMDLLLWLTGKTCDSVTSFGSTYLFKKEKAPEGAAMRCLDGCRAKNECPFDAEKIYITNEKTGIAHGKSDWPCNVLTLQPTEESVMEALKTGPYGRCVYHCDNNVVDHQVVNLNMTDGSTISFTMTGCTEENSRYTKFMGTKGEIEASLHSNLITVRPFGKEKQIIDVSKLSDDFSGHAGGDNRMVEQFLDMVREGSEPGHSMTTLEKSLESHYIALAAEQSRILRGKLVPLKDIR</sequence>